<comment type="similarity">
    <text evidence="6">Belongs to the ORC1 family.</text>
</comment>
<evidence type="ECO:0000256" key="6">
    <source>
        <dbReference type="RuleBase" id="RU365058"/>
    </source>
</evidence>
<evidence type="ECO:0000313" key="10">
    <source>
        <dbReference type="Proteomes" id="UP000265618"/>
    </source>
</evidence>
<dbReference type="GO" id="GO:0005524">
    <property type="term" value="F:ATP binding"/>
    <property type="evidence" value="ECO:0007669"/>
    <property type="project" value="UniProtKB-KW"/>
</dbReference>
<sequence>MARTRGAPKTGAGRQRDSDTVCSGNELQCFRGLLHRCCRSLELSSVPEVVAGRADEVAFLTQFLCEKLSKRQSGSLYISGVPGTGKTLAVSKVLEYLENESGQDPFNVVIVNGGVLSTPKRVFTAIWSGLSGKKTTPEKALELLDRRFGTLSKDRQCDVLVVDELDRLVTRDCAVLYSLFDWTSQPGGPILVGVANTLTLLDDTIPRVASRAGLARLPFSPYNNHTLFNVLVARTQAYLVDNTPLFSQEALKLCSRRVSNISGDARRALHVLKAAICLREAAVLGGSSQSTVSTGDITQAFKSCDSGVVGAVRMCASTEVVALIALYVCVRVSQGQRQEERSGANVSMSGCLPLFCRYAKASGLDSQWNIEHSWSCLVTAYTSLHSVGLVTLSCLPPTLSTKLTPSDLLAWEDIEFVVGEDWTWGPDVLRVVNLEIADTDKSE</sequence>
<comment type="subunit">
    <text evidence="6">ORC is composed of six subunits.</text>
</comment>
<dbReference type="GO" id="GO:0005664">
    <property type="term" value="C:nuclear origin of replication recognition complex"/>
    <property type="evidence" value="ECO:0007669"/>
    <property type="project" value="TreeGrafter"/>
</dbReference>
<dbReference type="InterPro" id="IPR027417">
    <property type="entry name" value="P-loop_NTPase"/>
</dbReference>
<organism evidence="9 10">
    <name type="scientific">Kipferlia bialata</name>
    <dbReference type="NCBI Taxonomy" id="797122"/>
    <lineage>
        <taxon>Eukaryota</taxon>
        <taxon>Metamonada</taxon>
        <taxon>Carpediemonas-like organisms</taxon>
        <taxon>Kipferlia</taxon>
    </lineage>
</organism>
<accession>A0A9K3D5P7</accession>
<evidence type="ECO:0000256" key="5">
    <source>
        <dbReference type="ARBA" id="ARBA00023242"/>
    </source>
</evidence>
<dbReference type="InterPro" id="IPR003593">
    <property type="entry name" value="AAA+_ATPase"/>
</dbReference>
<dbReference type="GO" id="GO:0016887">
    <property type="term" value="F:ATP hydrolysis activity"/>
    <property type="evidence" value="ECO:0007669"/>
    <property type="project" value="InterPro"/>
</dbReference>
<dbReference type="Gene3D" id="1.10.8.60">
    <property type="match status" value="1"/>
</dbReference>
<dbReference type="Proteomes" id="UP000265618">
    <property type="component" value="Unassembled WGS sequence"/>
</dbReference>
<keyword evidence="3 6" id="KW-0235">DNA replication</keyword>
<dbReference type="InterPro" id="IPR049945">
    <property type="entry name" value="AAA_22"/>
</dbReference>
<name>A0A9K3D5P7_9EUKA</name>
<feature type="region of interest" description="Disordered" evidence="7">
    <location>
        <begin position="1"/>
        <end position="20"/>
    </location>
</feature>
<dbReference type="PANTHER" id="PTHR10763">
    <property type="entry name" value="CELL DIVISION CONTROL PROTEIN 6-RELATED"/>
    <property type="match status" value="1"/>
</dbReference>
<keyword evidence="5 6" id="KW-0539">Nucleus</keyword>
<evidence type="ECO:0000313" key="9">
    <source>
        <dbReference type="EMBL" id="GIQ89087.1"/>
    </source>
</evidence>
<dbReference type="SMART" id="SM00382">
    <property type="entry name" value="AAA"/>
    <property type="match status" value="1"/>
</dbReference>
<dbReference type="Gene3D" id="3.40.50.300">
    <property type="entry name" value="P-loop containing nucleotide triphosphate hydrolases"/>
    <property type="match status" value="1"/>
</dbReference>
<evidence type="ECO:0000256" key="7">
    <source>
        <dbReference type="SAM" id="MobiDB-lite"/>
    </source>
</evidence>
<feature type="domain" description="AAA+ ATPase" evidence="8">
    <location>
        <begin position="72"/>
        <end position="223"/>
    </location>
</feature>
<dbReference type="InterPro" id="IPR050311">
    <property type="entry name" value="ORC1/CDC6"/>
</dbReference>
<dbReference type="SUPFAM" id="SSF52540">
    <property type="entry name" value="P-loop containing nucleoside triphosphate hydrolases"/>
    <property type="match status" value="1"/>
</dbReference>
<comment type="function">
    <text evidence="6">Component of the origin recognition complex (ORC) that binds origins of replication. DNA-binding is ATP-dependent, however specific DNA sequences that define origins of replication have not been identified so far. ORC is required to assemble the pre-replication complex necessary to initiate DNA replication.</text>
</comment>
<keyword evidence="6" id="KW-0067">ATP-binding</keyword>
<dbReference type="AlphaFoldDB" id="A0A9K3D5P7"/>
<dbReference type="OrthoDB" id="1926878at2759"/>
<evidence type="ECO:0000256" key="1">
    <source>
        <dbReference type="ARBA" id="ARBA00004123"/>
    </source>
</evidence>
<comment type="subcellular location">
    <subcellularLocation>
        <location evidence="1 6">Nucleus</location>
    </subcellularLocation>
</comment>
<evidence type="ECO:0000259" key="8">
    <source>
        <dbReference type="SMART" id="SM00382"/>
    </source>
</evidence>
<evidence type="ECO:0000256" key="2">
    <source>
        <dbReference type="ARBA" id="ARBA00006184"/>
    </source>
</evidence>
<comment type="caution">
    <text evidence="9">The sequence shown here is derived from an EMBL/GenBank/DDBJ whole genome shotgun (WGS) entry which is preliminary data.</text>
</comment>
<dbReference type="EMBL" id="BDIP01004674">
    <property type="protein sequence ID" value="GIQ89087.1"/>
    <property type="molecule type" value="Genomic_DNA"/>
</dbReference>
<dbReference type="GO" id="GO:0003688">
    <property type="term" value="F:DNA replication origin binding"/>
    <property type="evidence" value="ECO:0007669"/>
    <property type="project" value="TreeGrafter"/>
</dbReference>
<keyword evidence="4 6" id="KW-0238">DNA-binding</keyword>
<comment type="similarity">
    <text evidence="2">Belongs to the CDC6/cdc18 family.</text>
</comment>
<keyword evidence="6" id="KW-0547">Nucleotide-binding</keyword>
<evidence type="ECO:0000256" key="4">
    <source>
        <dbReference type="ARBA" id="ARBA00023125"/>
    </source>
</evidence>
<keyword evidence="10" id="KW-1185">Reference proteome</keyword>
<dbReference type="GO" id="GO:0033314">
    <property type="term" value="P:mitotic DNA replication checkpoint signaling"/>
    <property type="evidence" value="ECO:0007669"/>
    <property type="project" value="TreeGrafter"/>
</dbReference>
<dbReference type="GO" id="GO:0006270">
    <property type="term" value="P:DNA replication initiation"/>
    <property type="evidence" value="ECO:0007669"/>
    <property type="project" value="TreeGrafter"/>
</dbReference>
<dbReference type="Pfam" id="PF13401">
    <property type="entry name" value="AAA_22"/>
    <property type="match status" value="1"/>
</dbReference>
<reference evidence="9 10" key="1">
    <citation type="journal article" date="2018" name="PLoS ONE">
        <title>The draft genome of Kipferlia bialata reveals reductive genome evolution in fornicate parasites.</title>
        <authorList>
            <person name="Tanifuji G."/>
            <person name="Takabayashi S."/>
            <person name="Kume K."/>
            <person name="Takagi M."/>
            <person name="Nakayama T."/>
            <person name="Kamikawa R."/>
            <person name="Inagaki Y."/>
            <person name="Hashimoto T."/>
        </authorList>
    </citation>
    <scope>NUCLEOTIDE SEQUENCE [LARGE SCALE GENOMIC DNA]</scope>
    <source>
        <strain evidence="9">NY0173</strain>
    </source>
</reference>
<evidence type="ECO:0000256" key="3">
    <source>
        <dbReference type="ARBA" id="ARBA00022705"/>
    </source>
</evidence>
<dbReference type="CDD" id="cd00009">
    <property type="entry name" value="AAA"/>
    <property type="match status" value="1"/>
</dbReference>
<protein>
    <recommendedName>
        <fullName evidence="6">Origin recognition complex subunit 1</fullName>
    </recommendedName>
</protein>
<gene>
    <name evidence="9" type="ORF">KIPB_011477</name>
</gene>
<dbReference type="PANTHER" id="PTHR10763:SF23">
    <property type="entry name" value="ORIGIN RECOGNITION COMPLEX SUBUNIT 1"/>
    <property type="match status" value="1"/>
</dbReference>
<proteinExistence type="inferred from homology"/>